<dbReference type="eggNOG" id="COG0834">
    <property type="taxonomic scope" value="Bacteria"/>
</dbReference>
<protein>
    <submittedName>
        <fullName evidence="1">Uncharacterized protein</fullName>
    </submittedName>
</protein>
<dbReference type="EMBL" id="AWSQ01000002">
    <property type="protein sequence ID" value="KFX70081.1"/>
    <property type="molecule type" value="Genomic_DNA"/>
</dbReference>
<accession>A0A0A1YLW1</accession>
<organism evidence="1 2">
    <name type="scientific">Pseudomonas taeanensis MS-3</name>
    <dbReference type="NCBI Taxonomy" id="1395571"/>
    <lineage>
        <taxon>Bacteria</taxon>
        <taxon>Pseudomonadati</taxon>
        <taxon>Pseudomonadota</taxon>
        <taxon>Gammaproteobacteria</taxon>
        <taxon>Pseudomonadales</taxon>
        <taxon>Pseudomonadaceae</taxon>
        <taxon>Pseudomonas</taxon>
    </lineage>
</organism>
<dbReference type="STRING" id="1395571.TMS3_0111300"/>
<dbReference type="Gene3D" id="3.40.190.10">
    <property type="entry name" value="Periplasmic binding protein-like II"/>
    <property type="match status" value="2"/>
</dbReference>
<sequence length="287" mass="32948">MLVACAAPPLLAESQVVRYPRSFSGYEYRDSYVLELLQLALAKAGSKQTLQPSAHSMEQQRALTELEHNHGVDVVWSMTSAEREARLLPVRIGIDKGLMGWRIALLPKSQQRRLKDVHSLADLHQLRAGQGHDWPDRKILEYNGLPVVPSSSYESLFRMLTAGRFDYFPRSLLEIWDEVDSQPPLELVVDPYLVLHYPTASYFFVSRHNPQLAETLRQGLERALLDGSFDQLFMRHYGESLRQAKLSQRRILELDNPLLPVGTPLTRRELWLSREDLLQLDQPLTPE</sequence>
<keyword evidence="2" id="KW-1185">Reference proteome</keyword>
<dbReference type="AlphaFoldDB" id="A0A0A1YLW1"/>
<evidence type="ECO:0000313" key="1">
    <source>
        <dbReference type="EMBL" id="KFX70081.1"/>
    </source>
</evidence>
<proteinExistence type="predicted"/>
<name>A0A0A1YLW1_9PSED</name>
<reference evidence="1 2" key="1">
    <citation type="journal article" date="2014" name="Genome Announc.">
        <title>Draft Genome Sequence of Petroleum Oil-Degrading Marine Bacterium Pseudomonas taeanensis Strain MS-3, Isolated from a Crude Oil-Contaminated Seashore.</title>
        <authorList>
            <person name="Lee S.Y."/>
            <person name="Kim S.H."/>
            <person name="Lee D.G."/>
            <person name="Shin S."/>
            <person name="Yun S.H."/>
            <person name="Choi C.W."/>
            <person name="Chung Y.H."/>
            <person name="Choi J.S."/>
            <person name="Kahng H.Y."/>
            <person name="Kim S.I."/>
        </authorList>
    </citation>
    <scope>NUCLEOTIDE SEQUENCE [LARGE SCALE GENOMIC DNA]</scope>
    <source>
        <strain evidence="1 2">MS-3</strain>
    </source>
</reference>
<evidence type="ECO:0000313" key="2">
    <source>
        <dbReference type="Proteomes" id="UP000030063"/>
    </source>
</evidence>
<dbReference type="SUPFAM" id="SSF53850">
    <property type="entry name" value="Periplasmic binding protein-like II"/>
    <property type="match status" value="1"/>
</dbReference>
<comment type="caution">
    <text evidence="1">The sequence shown here is derived from an EMBL/GenBank/DDBJ whole genome shotgun (WGS) entry which is preliminary data.</text>
</comment>
<gene>
    <name evidence="1" type="ORF">TMS3_0111300</name>
</gene>
<dbReference type="Proteomes" id="UP000030063">
    <property type="component" value="Unassembled WGS sequence"/>
</dbReference>